<dbReference type="EMBL" id="KK852454">
    <property type="protein sequence ID" value="KDR23658.1"/>
    <property type="molecule type" value="Genomic_DNA"/>
</dbReference>
<organism evidence="1 2">
    <name type="scientific">Zootermopsis nevadensis</name>
    <name type="common">Dampwood termite</name>
    <dbReference type="NCBI Taxonomy" id="136037"/>
    <lineage>
        <taxon>Eukaryota</taxon>
        <taxon>Metazoa</taxon>
        <taxon>Ecdysozoa</taxon>
        <taxon>Arthropoda</taxon>
        <taxon>Hexapoda</taxon>
        <taxon>Insecta</taxon>
        <taxon>Pterygota</taxon>
        <taxon>Neoptera</taxon>
        <taxon>Polyneoptera</taxon>
        <taxon>Dictyoptera</taxon>
        <taxon>Blattodea</taxon>
        <taxon>Blattoidea</taxon>
        <taxon>Termitoidae</taxon>
        <taxon>Termopsidae</taxon>
        <taxon>Zootermopsis</taxon>
    </lineage>
</organism>
<dbReference type="SUPFAM" id="SSF56219">
    <property type="entry name" value="DNase I-like"/>
    <property type="match status" value="1"/>
</dbReference>
<protein>
    <submittedName>
        <fullName evidence="1">Craniofacial development protein 2</fullName>
    </submittedName>
</protein>
<dbReference type="OMA" id="EGQTHER"/>
<accession>A0A067RKZ5</accession>
<dbReference type="STRING" id="136037.A0A067RKZ5"/>
<evidence type="ECO:0000313" key="1">
    <source>
        <dbReference type="EMBL" id="KDR23658.1"/>
    </source>
</evidence>
<dbReference type="PANTHER" id="PTHR23227">
    <property type="entry name" value="BUCENTAUR RELATED"/>
    <property type="match status" value="1"/>
</dbReference>
<gene>
    <name evidence="1" type="ORF">L798_14167</name>
</gene>
<dbReference type="InterPro" id="IPR036691">
    <property type="entry name" value="Endo/exonu/phosph_ase_sf"/>
</dbReference>
<evidence type="ECO:0000313" key="2">
    <source>
        <dbReference type="Proteomes" id="UP000027135"/>
    </source>
</evidence>
<dbReference type="Proteomes" id="UP000027135">
    <property type="component" value="Unassembled WGS sequence"/>
</dbReference>
<dbReference type="Gene3D" id="3.60.10.10">
    <property type="entry name" value="Endonuclease/exonuclease/phosphatase"/>
    <property type="match status" value="1"/>
</dbReference>
<dbReference type="AlphaFoldDB" id="A0A067RKZ5"/>
<sequence length="140" mass="15971">MLVTSEVARSVVDFIPLNERAMLLRIQTSHRVMNIYKVYAPTKDKPDEEAEAFYNSIEELIRVTKRGEITFILGDFNSKVGSGAEGDIVGKYGLSERNLRGDRLVQFRTEHSLFIANKFFKHHQDDYTLGSLPETKKSTS</sequence>
<dbReference type="InParanoid" id="A0A067RKZ5"/>
<reference evidence="1 2" key="1">
    <citation type="journal article" date="2014" name="Nat. Commun.">
        <title>Molecular traces of alternative social organization in a termite genome.</title>
        <authorList>
            <person name="Terrapon N."/>
            <person name="Li C."/>
            <person name="Robertson H.M."/>
            <person name="Ji L."/>
            <person name="Meng X."/>
            <person name="Booth W."/>
            <person name="Chen Z."/>
            <person name="Childers C.P."/>
            <person name="Glastad K.M."/>
            <person name="Gokhale K."/>
            <person name="Gowin J."/>
            <person name="Gronenberg W."/>
            <person name="Hermansen R.A."/>
            <person name="Hu H."/>
            <person name="Hunt B.G."/>
            <person name="Huylmans A.K."/>
            <person name="Khalil S.M."/>
            <person name="Mitchell R.D."/>
            <person name="Munoz-Torres M.C."/>
            <person name="Mustard J.A."/>
            <person name="Pan H."/>
            <person name="Reese J.T."/>
            <person name="Scharf M.E."/>
            <person name="Sun F."/>
            <person name="Vogel H."/>
            <person name="Xiao J."/>
            <person name="Yang W."/>
            <person name="Yang Z."/>
            <person name="Yang Z."/>
            <person name="Zhou J."/>
            <person name="Zhu J."/>
            <person name="Brent C.S."/>
            <person name="Elsik C.G."/>
            <person name="Goodisman M.A."/>
            <person name="Liberles D.A."/>
            <person name="Roe R.M."/>
            <person name="Vargo E.L."/>
            <person name="Vilcinskas A."/>
            <person name="Wang J."/>
            <person name="Bornberg-Bauer E."/>
            <person name="Korb J."/>
            <person name="Zhang G."/>
            <person name="Liebig J."/>
        </authorList>
    </citation>
    <scope>NUCLEOTIDE SEQUENCE [LARGE SCALE GENOMIC DNA]</scope>
    <source>
        <tissue evidence="1">Whole organism</tissue>
    </source>
</reference>
<dbReference type="PANTHER" id="PTHR23227:SF67">
    <property type="entry name" value="CRANIOFACIAL DEVELOPMENT PROTEIN 2-LIKE"/>
    <property type="match status" value="1"/>
</dbReference>
<name>A0A067RKZ5_ZOONE</name>
<keyword evidence="2" id="KW-1185">Reference proteome</keyword>
<proteinExistence type="predicted"/>
<dbReference type="InterPro" id="IPR027124">
    <property type="entry name" value="Swc5/CFDP1/2"/>
</dbReference>